<evidence type="ECO:0000313" key="1">
    <source>
        <dbReference type="EMBL" id="KAI3747208.1"/>
    </source>
</evidence>
<reference evidence="1 2" key="2">
    <citation type="journal article" date="2022" name="Mol. Ecol. Resour.">
        <title>The genomes of chicory, endive, great burdock and yacon provide insights into Asteraceae paleo-polyploidization history and plant inulin production.</title>
        <authorList>
            <person name="Fan W."/>
            <person name="Wang S."/>
            <person name="Wang H."/>
            <person name="Wang A."/>
            <person name="Jiang F."/>
            <person name="Liu H."/>
            <person name="Zhao H."/>
            <person name="Xu D."/>
            <person name="Zhang Y."/>
        </authorList>
    </citation>
    <scope>NUCLEOTIDE SEQUENCE [LARGE SCALE GENOMIC DNA]</scope>
    <source>
        <strain evidence="2">cv. Niubang</strain>
    </source>
</reference>
<comment type="caution">
    <text evidence="1">The sequence shown here is derived from an EMBL/GenBank/DDBJ whole genome shotgun (WGS) entry which is preliminary data.</text>
</comment>
<accession>A0ACB9DL51</accession>
<dbReference type="EMBL" id="CM042049">
    <property type="protein sequence ID" value="KAI3747208.1"/>
    <property type="molecule type" value="Genomic_DNA"/>
</dbReference>
<gene>
    <name evidence="1" type="ORF">L6452_09659</name>
</gene>
<proteinExistence type="predicted"/>
<organism evidence="1 2">
    <name type="scientific">Arctium lappa</name>
    <name type="common">Greater burdock</name>
    <name type="synonym">Lappa major</name>
    <dbReference type="NCBI Taxonomy" id="4217"/>
    <lineage>
        <taxon>Eukaryota</taxon>
        <taxon>Viridiplantae</taxon>
        <taxon>Streptophyta</taxon>
        <taxon>Embryophyta</taxon>
        <taxon>Tracheophyta</taxon>
        <taxon>Spermatophyta</taxon>
        <taxon>Magnoliopsida</taxon>
        <taxon>eudicotyledons</taxon>
        <taxon>Gunneridae</taxon>
        <taxon>Pentapetalae</taxon>
        <taxon>asterids</taxon>
        <taxon>campanulids</taxon>
        <taxon>Asterales</taxon>
        <taxon>Asteraceae</taxon>
        <taxon>Carduoideae</taxon>
        <taxon>Cardueae</taxon>
        <taxon>Arctiinae</taxon>
        <taxon>Arctium</taxon>
    </lineage>
</organism>
<reference evidence="2" key="1">
    <citation type="journal article" date="2022" name="Mol. Ecol. Resour.">
        <title>The genomes of chicory, endive, great burdock and yacon provide insights into Asteraceae palaeo-polyploidization history and plant inulin production.</title>
        <authorList>
            <person name="Fan W."/>
            <person name="Wang S."/>
            <person name="Wang H."/>
            <person name="Wang A."/>
            <person name="Jiang F."/>
            <person name="Liu H."/>
            <person name="Zhao H."/>
            <person name="Xu D."/>
            <person name="Zhang Y."/>
        </authorList>
    </citation>
    <scope>NUCLEOTIDE SEQUENCE [LARGE SCALE GENOMIC DNA]</scope>
    <source>
        <strain evidence="2">cv. Niubang</strain>
    </source>
</reference>
<name>A0ACB9DL51_ARCLA</name>
<sequence>MRWVVVTITRKSGALDEPSRPVYPGTRYRRSRRPTTSSSIAGTSGASSSQSFTITTMATGNMSVFLSSHSYSSTTTTAAAAAGAAALGGSRSVPDRKLERPFFVGSTLEPYGKRPMKIQD</sequence>
<protein>
    <submittedName>
        <fullName evidence="1">Uncharacterized protein</fullName>
    </submittedName>
</protein>
<dbReference type="Proteomes" id="UP001055879">
    <property type="component" value="Linkage Group LG03"/>
</dbReference>
<keyword evidence="2" id="KW-1185">Reference proteome</keyword>
<evidence type="ECO:0000313" key="2">
    <source>
        <dbReference type="Proteomes" id="UP001055879"/>
    </source>
</evidence>